<evidence type="ECO:0000256" key="2">
    <source>
        <dbReference type="SAM" id="Phobius"/>
    </source>
</evidence>
<evidence type="ECO:0000313" key="4">
    <source>
        <dbReference type="Proteomes" id="UP000076632"/>
    </source>
</evidence>
<dbReference type="InParanoid" id="A0A165H960"/>
<feature type="region of interest" description="Disordered" evidence="1">
    <location>
        <begin position="1"/>
        <end position="26"/>
    </location>
</feature>
<keyword evidence="2" id="KW-0812">Transmembrane</keyword>
<dbReference type="Proteomes" id="UP000076632">
    <property type="component" value="Unassembled WGS sequence"/>
</dbReference>
<evidence type="ECO:0000256" key="1">
    <source>
        <dbReference type="SAM" id="MobiDB-lite"/>
    </source>
</evidence>
<accession>A0A165H960</accession>
<dbReference type="EMBL" id="KV407457">
    <property type="protein sequence ID" value="KZF23161.1"/>
    <property type="molecule type" value="Genomic_DNA"/>
</dbReference>
<protein>
    <submittedName>
        <fullName evidence="3">Uncharacterized protein</fullName>
    </submittedName>
</protein>
<dbReference type="AlphaFoldDB" id="A0A165H960"/>
<evidence type="ECO:0000313" key="3">
    <source>
        <dbReference type="EMBL" id="KZF23161.1"/>
    </source>
</evidence>
<keyword evidence="2" id="KW-1133">Transmembrane helix</keyword>
<feature type="transmembrane region" description="Helical" evidence="2">
    <location>
        <begin position="36"/>
        <end position="60"/>
    </location>
</feature>
<name>A0A165H960_XYLHT</name>
<keyword evidence="2" id="KW-0472">Membrane</keyword>
<dbReference type="GeneID" id="28897409"/>
<keyword evidence="4" id="KW-1185">Reference proteome</keyword>
<organism evidence="3 4">
    <name type="scientific">Xylona heveae (strain CBS 132557 / TC161)</name>
    <dbReference type="NCBI Taxonomy" id="1328760"/>
    <lineage>
        <taxon>Eukaryota</taxon>
        <taxon>Fungi</taxon>
        <taxon>Dikarya</taxon>
        <taxon>Ascomycota</taxon>
        <taxon>Pezizomycotina</taxon>
        <taxon>Xylonomycetes</taxon>
        <taxon>Xylonales</taxon>
        <taxon>Xylonaceae</taxon>
        <taxon>Xylona</taxon>
    </lineage>
</organism>
<proteinExistence type="predicted"/>
<gene>
    <name evidence="3" type="ORF">L228DRAFT_245895</name>
</gene>
<reference evidence="3 4" key="1">
    <citation type="journal article" date="2016" name="Fungal Biol.">
        <title>The genome of Xylona heveae provides a window into fungal endophytism.</title>
        <authorList>
            <person name="Gazis R."/>
            <person name="Kuo A."/>
            <person name="Riley R."/>
            <person name="LaButti K."/>
            <person name="Lipzen A."/>
            <person name="Lin J."/>
            <person name="Amirebrahimi M."/>
            <person name="Hesse C.N."/>
            <person name="Spatafora J.W."/>
            <person name="Henrissat B."/>
            <person name="Hainaut M."/>
            <person name="Grigoriev I.V."/>
            <person name="Hibbett D.S."/>
        </authorList>
    </citation>
    <scope>NUCLEOTIDE SEQUENCE [LARGE SCALE GENOMIC DNA]</scope>
    <source>
        <strain evidence="3 4">TC161</strain>
    </source>
</reference>
<dbReference type="RefSeq" id="XP_018188716.1">
    <property type="nucleotide sequence ID" value="XM_018332272.1"/>
</dbReference>
<sequence length="79" mass="8738">MTSQKFASGSKGLIKRHSTSAMNSTNHKTPAPHMCYILFLSALSMLTILHLRVLVFTAGLPGLYLKQRRANDGTSFWVS</sequence>